<dbReference type="AlphaFoldDB" id="A0A212LFN2"/>
<dbReference type="EMBL" id="FMJD01000008">
    <property type="protein sequence ID" value="SCM76372.1"/>
    <property type="molecule type" value="Genomic_DNA"/>
</dbReference>
<dbReference type="SUPFAM" id="SSF51735">
    <property type="entry name" value="NAD(P)-binding Rossmann-fold domains"/>
    <property type="match status" value="1"/>
</dbReference>
<gene>
    <name evidence="2" type="ORF">KL86PLE_40177</name>
</gene>
<feature type="domain" description="NAD-dependent epimerase/dehydratase" evidence="1">
    <location>
        <begin position="3"/>
        <end position="234"/>
    </location>
</feature>
<dbReference type="GO" id="GO:0005737">
    <property type="term" value="C:cytoplasm"/>
    <property type="evidence" value="ECO:0007669"/>
    <property type="project" value="TreeGrafter"/>
</dbReference>
<evidence type="ECO:0000313" key="2">
    <source>
        <dbReference type="EMBL" id="SCM76372.1"/>
    </source>
</evidence>
<dbReference type="RefSeq" id="WP_288196569.1">
    <property type="nucleotide sequence ID" value="NZ_LT608334.1"/>
</dbReference>
<dbReference type="GO" id="GO:0004029">
    <property type="term" value="F:aldehyde dehydrogenase (NAD+) activity"/>
    <property type="evidence" value="ECO:0007669"/>
    <property type="project" value="TreeGrafter"/>
</dbReference>
<protein>
    <submittedName>
        <fullName evidence="2">NAD-dependent epimerase/dehydratase</fullName>
    </submittedName>
</protein>
<dbReference type="InterPro" id="IPR001509">
    <property type="entry name" value="Epimerase_deHydtase"/>
</dbReference>
<sequence length="318" mass="34306">MRIFVAGATGAVGRRLVPLLVDSGHSVAGLTRTPGKTGLLRELGADPVVADALDEKAIHTAVAAARPDVIVHQLTDLKGSSDLRKFDRVFAGSNRLRSAGTDHLLAAARACGVKRIVAQSFCGWPYARIGGYVKSEDDPLDQHPPRELLRTLDAIRHLERAVTTTPGLVGVALRYGGFYGPGTGVFDPAMIERIRRRRMPLIGGGTAWWSFLHIDDAAAATALAVERGEGIYNIVDDDPAAVHDWLTELAAMLGAKQPFRVPAWLGRLAAGEHIVVMMTESRAGSNAKAKRELGWVPRHPSWRQGFSEIIQNEARPAA</sequence>
<reference evidence="2" key="1">
    <citation type="submission" date="2016-08" db="EMBL/GenBank/DDBJ databases">
        <authorList>
            <person name="Seilhamer J.J."/>
        </authorList>
    </citation>
    <scope>NUCLEOTIDE SEQUENCE</scope>
    <source>
        <strain evidence="2">86</strain>
    </source>
</reference>
<name>A0A212LFN2_9HYPH</name>
<accession>A0A212LFN2</accession>
<dbReference type="Pfam" id="PF01370">
    <property type="entry name" value="Epimerase"/>
    <property type="match status" value="1"/>
</dbReference>
<dbReference type="InterPro" id="IPR036291">
    <property type="entry name" value="NAD(P)-bd_dom_sf"/>
</dbReference>
<evidence type="ECO:0000259" key="1">
    <source>
        <dbReference type="Pfam" id="PF01370"/>
    </source>
</evidence>
<dbReference type="Gene3D" id="3.40.50.720">
    <property type="entry name" value="NAD(P)-binding Rossmann-like Domain"/>
    <property type="match status" value="1"/>
</dbReference>
<dbReference type="PANTHER" id="PTHR48079:SF6">
    <property type="entry name" value="NAD(P)-BINDING DOMAIN-CONTAINING PROTEIN-RELATED"/>
    <property type="match status" value="1"/>
</dbReference>
<proteinExistence type="predicted"/>
<dbReference type="PANTHER" id="PTHR48079">
    <property type="entry name" value="PROTEIN YEEZ"/>
    <property type="match status" value="1"/>
</dbReference>
<organism evidence="2">
    <name type="scientific">uncultured Pleomorphomonas sp</name>
    <dbReference type="NCBI Taxonomy" id="442121"/>
    <lineage>
        <taxon>Bacteria</taxon>
        <taxon>Pseudomonadati</taxon>
        <taxon>Pseudomonadota</taxon>
        <taxon>Alphaproteobacteria</taxon>
        <taxon>Hyphomicrobiales</taxon>
        <taxon>Pleomorphomonadaceae</taxon>
        <taxon>Pleomorphomonas</taxon>
        <taxon>environmental samples</taxon>
    </lineage>
</organism>
<dbReference type="InterPro" id="IPR051783">
    <property type="entry name" value="NAD(P)-dependent_oxidoreduct"/>
</dbReference>